<evidence type="ECO:0000256" key="2">
    <source>
        <dbReference type="ARBA" id="ARBA00011083"/>
    </source>
</evidence>
<dbReference type="GO" id="GO:0005576">
    <property type="term" value="C:extracellular region"/>
    <property type="evidence" value="ECO:0007669"/>
    <property type="project" value="UniProtKB-SubCell"/>
</dbReference>
<dbReference type="Proteomes" id="UP001557470">
    <property type="component" value="Unassembled WGS sequence"/>
</dbReference>
<keyword evidence="3" id="KW-0964">Secreted</keyword>
<gene>
    <name evidence="9" type="ORF">UPYG_G00072570</name>
</gene>
<dbReference type="GO" id="GO:0034722">
    <property type="term" value="F:gamma-glutamyl-peptidase activity"/>
    <property type="evidence" value="ECO:0007669"/>
    <property type="project" value="UniProtKB-UniRule"/>
</dbReference>
<dbReference type="Gene3D" id="3.40.50.880">
    <property type="match status" value="1"/>
</dbReference>
<keyword evidence="5 7" id="KW-0378">Hydrolase</keyword>
<reference evidence="9 10" key="1">
    <citation type="submission" date="2024-06" db="EMBL/GenBank/DDBJ databases">
        <authorList>
            <person name="Pan Q."/>
            <person name="Wen M."/>
            <person name="Jouanno E."/>
            <person name="Zahm M."/>
            <person name="Klopp C."/>
            <person name="Cabau C."/>
            <person name="Louis A."/>
            <person name="Berthelot C."/>
            <person name="Parey E."/>
            <person name="Roest Crollius H."/>
            <person name="Montfort J."/>
            <person name="Robinson-Rechavi M."/>
            <person name="Bouchez O."/>
            <person name="Lampietro C."/>
            <person name="Lopez Roques C."/>
            <person name="Donnadieu C."/>
            <person name="Postlethwait J."/>
            <person name="Bobe J."/>
            <person name="Verreycken H."/>
            <person name="Guiguen Y."/>
        </authorList>
    </citation>
    <scope>NUCLEOTIDE SEQUENCE [LARGE SCALE GENOMIC DNA]</scope>
    <source>
        <strain evidence="9">Up_M1</strain>
        <tissue evidence="9">Testis</tissue>
    </source>
</reference>
<dbReference type="SUPFAM" id="SSF52317">
    <property type="entry name" value="Class I glutamine amidotransferase-like"/>
    <property type="match status" value="1"/>
</dbReference>
<dbReference type="PANTHER" id="PTHR11315:SF20">
    <property type="entry name" value="GAMMA-GLUTAMYL HYDROLASE"/>
    <property type="match status" value="1"/>
</dbReference>
<dbReference type="FunFam" id="3.40.50.880:FF:000024">
    <property type="entry name" value="Folate gamma-glutamyl hydrolase"/>
    <property type="match status" value="1"/>
</dbReference>
<sequence>MNNFAIVFCFALLSSCTPLKRNEKPIIGVLAQEVYSPQPQKTSYIAASYVKFLEAAGARVVPVMVNQTREEYKQLFNSINGILYPGGGVSINSSGYANAARIFYKLAIDAFSRGDYFPVWGTCLGFEELTYLTSGKMLLSHTNTSGVALPLIFTNESRESKLFNDFPVDVLNALATESITENSHIWSLTLESYNSNADLRQFYRVLTTNSDGKTEFVSTVEAYDYPIYGTQWHPEKNAFEWTRPYIPHSPLAVKTTFFMADFFVNEARKNFHKFEDEEAEKKALIYNYNPVYTGTKSAFEQLYFF</sequence>
<feature type="chain" id="PRO_5044886338" description="folate gamma-glutamyl hydrolase" evidence="8">
    <location>
        <begin position="17"/>
        <end position="305"/>
    </location>
</feature>
<feature type="signal peptide" evidence="8">
    <location>
        <begin position="1"/>
        <end position="16"/>
    </location>
</feature>
<dbReference type="InterPro" id="IPR011697">
    <property type="entry name" value="Peptidase_C26"/>
</dbReference>
<dbReference type="InterPro" id="IPR029062">
    <property type="entry name" value="Class_I_gatase-like"/>
</dbReference>
<feature type="active site" evidence="7">
    <location>
        <position position="233"/>
    </location>
</feature>
<name>A0ABD0XCG0_UMBPY</name>
<organism evidence="9 10">
    <name type="scientific">Umbra pygmaea</name>
    <name type="common">Eastern mudminnow</name>
    <dbReference type="NCBI Taxonomy" id="75934"/>
    <lineage>
        <taxon>Eukaryota</taxon>
        <taxon>Metazoa</taxon>
        <taxon>Chordata</taxon>
        <taxon>Craniata</taxon>
        <taxon>Vertebrata</taxon>
        <taxon>Euteleostomi</taxon>
        <taxon>Actinopterygii</taxon>
        <taxon>Neopterygii</taxon>
        <taxon>Teleostei</taxon>
        <taxon>Protacanthopterygii</taxon>
        <taxon>Esociformes</taxon>
        <taxon>Umbridae</taxon>
        <taxon>Umbra</taxon>
    </lineage>
</organism>
<dbReference type="Pfam" id="PF07722">
    <property type="entry name" value="Peptidase_C26"/>
    <property type="match status" value="1"/>
</dbReference>
<evidence type="ECO:0000313" key="9">
    <source>
        <dbReference type="EMBL" id="KAL1006450.1"/>
    </source>
</evidence>
<feature type="active site" description="Nucleophile" evidence="6 7">
    <location>
        <position position="123"/>
    </location>
</feature>
<comment type="subcellular location">
    <subcellularLocation>
        <location evidence="1">Secreted</location>
        <location evidence="1">Extracellular space</location>
    </subcellularLocation>
</comment>
<dbReference type="AlphaFoldDB" id="A0ABD0XCG0"/>
<dbReference type="PROSITE" id="PS51275">
    <property type="entry name" value="PEPTIDASE_C26_GGH"/>
    <property type="match status" value="1"/>
</dbReference>
<evidence type="ECO:0000256" key="1">
    <source>
        <dbReference type="ARBA" id="ARBA00004239"/>
    </source>
</evidence>
<keyword evidence="10" id="KW-1185">Reference proteome</keyword>
<comment type="catalytic activity">
    <reaction evidence="7">
        <text>(6S)-5,6,7,8-tetrahydrofolyl-(gamma-L-Glu)(n) + (n-1) H2O = (6S)-5,6,7,8-tetrahydrofolate + (n-1) L-glutamate</text>
        <dbReference type="Rhea" id="RHEA:56784"/>
        <dbReference type="Rhea" id="RHEA-COMP:14738"/>
        <dbReference type="ChEBI" id="CHEBI:15377"/>
        <dbReference type="ChEBI" id="CHEBI:29985"/>
        <dbReference type="ChEBI" id="CHEBI:57453"/>
        <dbReference type="ChEBI" id="CHEBI:141005"/>
        <dbReference type="EC" id="3.4.19.9"/>
    </reaction>
</comment>
<comment type="similarity">
    <text evidence="2">Belongs to the peptidase C26 family.</text>
</comment>
<accession>A0ABD0XCG0</accession>
<evidence type="ECO:0000256" key="4">
    <source>
        <dbReference type="ARBA" id="ARBA00022729"/>
    </source>
</evidence>
<dbReference type="PROSITE" id="PS51273">
    <property type="entry name" value="GATASE_TYPE_1"/>
    <property type="match status" value="1"/>
</dbReference>
<evidence type="ECO:0000256" key="6">
    <source>
        <dbReference type="PIRSR" id="PIRSR615527-1"/>
    </source>
</evidence>
<dbReference type="EC" id="3.4.19.9" evidence="7"/>
<evidence type="ECO:0000313" key="10">
    <source>
        <dbReference type="Proteomes" id="UP001557470"/>
    </source>
</evidence>
<protein>
    <recommendedName>
        <fullName evidence="7">folate gamma-glutamyl hydrolase</fullName>
        <ecNumber evidence="7">3.4.19.9</ecNumber>
    </recommendedName>
</protein>
<dbReference type="EMBL" id="JAGEUA010000002">
    <property type="protein sequence ID" value="KAL1006450.1"/>
    <property type="molecule type" value="Genomic_DNA"/>
</dbReference>
<feature type="active site" description="Proton donor" evidence="6">
    <location>
        <position position="233"/>
    </location>
</feature>
<keyword evidence="4 8" id="KW-0732">Signal</keyword>
<evidence type="ECO:0000256" key="8">
    <source>
        <dbReference type="SAM" id="SignalP"/>
    </source>
</evidence>
<proteinExistence type="inferred from homology"/>
<comment type="caution">
    <text evidence="9">The sequence shown here is derived from an EMBL/GenBank/DDBJ whole genome shotgun (WGS) entry which is preliminary data.</text>
</comment>
<dbReference type="PANTHER" id="PTHR11315">
    <property type="entry name" value="PROTEASE FAMILY C26 GAMMA-GLUTAMYL HYDROLASE"/>
    <property type="match status" value="1"/>
</dbReference>
<dbReference type="InterPro" id="IPR015527">
    <property type="entry name" value="Pept_C26_g-glut_hydrolase"/>
</dbReference>
<evidence type="ECO:0000256" key="7">
    <source>
        <dbReference type="PROSITE-ProRule" id="PRU00607"/>
    </source>
</evidence>
<evidence type="ECO:0000256" key="3">
    <source>
        <dbReference type="ARBA" id="ARBA00022525"/>
    </source>
</evidence>
<evidence type="ECO:0000256" key="5">
    <source>
        <dbReference type="ARBA" id="ARBA00022801"/>
    </source>
</evidence>